<dbReference type="Pfam" id="PF04434">
    <property type="entry name" value="SWIM"/>
    <property type="match status" value="1"/>
</dbReference>
<dbReference type="AlphaFoldDB" id="A0A9J5Y146"/>
<feature type="region of interest" description="Disordered" evidence="5">
    <location>
        <begin position="545"/>
        <end position="588"/>
    </location>
</feature>
<keyword evidence="3" id="KW-0862">Zinc</keyword>
<feature type="compositionally biased region" description="Basic and acidic residues" evidence="5">
    <location>
        <begin position="155"/>
        <end position="169"/>
    </location>
</feature>
<keyword evidence="2 4" id="KW-0863">Zinc-finger</keyword>
<dbReference type="InterPro" id="IPR058594">
    <property type="entry name" value="PB1-like_dom_pln"/>
</dbReference>
<evidence type="ECO:0000256" key="2">
    <source>
        <dbReference type="ARBA" id="ARBA00022771"/>
    </source>
</evidence>
<feature type="region of interest" description="Disordered" evidence="5">
    <location>
        <begin position="148"/>
        <end position="177"/>
    </location>
</feature>
<feature type="region of interest" description="Disordered" evidence="5">
    <location>
        <begin position="769"/>
        <end position="792"/>
    </location>
</feature>
<protein>
    <recommendedName>
        <fullName evidence="6">SWIM-type domain-containing protein</fullName>
    </recommendedName>
</protein>
<evidence type="ECO:0000256" key="5">
    <source>
        <dbReference type="SAM" id="MobiDB-lite"/>
    </source>
</evidence>
<evidence type="ECO:0000259" key="6">
    <source>
        <dbReference type="PROSITE" id="PS50966"/>
    </source>
</evidence>
<feature type="compositionally biased region" description="Polar residues" evidence="5">
    <location>
        <begin position="608"/>
        <end position="621"/>
    </location>
</feature>
<dbReference type="PROSITE" id="PS50966">
    <property type="entry name" value="ZF_SWIM"/>
    <property type="match status" value="1"/>
</dbReference>
<feature type="compositionally biased region" description="Polar residues" evidence="5">
    <location>
        <begin position="774"/>
        <end position="792"/>
    </location>
</feature>
<dbReference type="Pfam" id="PF26130">
    <property type="entry name" value="PB1-like"/>
    <property type="match status" value="1"/>
</dbReference>
<reference evidence="7 8" key="1">
    <citation type="submission" date="2020-09" db="EMBL/GenBank/DDBJ databases">
        <title>De no assembly of potato wild relative species, Solanum commersonii.</title>
        <authorList>
            <person name="Cho K."/>
        </authorList>
    </citation>
    <scope>NUCLEOTIDE SEQUENCE [LARGE SCALE GENOMIC DNA]</scope>
    <source>
        <strain evidence="7">LZ3.2</strain>
        <tissue evidence="7">Leaf</tissue>
    </source>
</reference>
<dbReference type="OrthoDB" id="1711274at2759"/>
<accession>A0A9J5Y146</accession>
<comment type="caution">
    <text evidence="7">The sequence shown here is derived from an EMBL/GenBank/DDBJ whole genome shotgun (WGS) entry which is preliminary data.</text>
</comment>
<feature type="compositionally biased region" description="Polar residues" evidence="5">
    <location>
        <begin position="683"/>
        <end position="694"/>
    </location>
</feature>
<keyword evidence="1" id="KW-0479">Metal-binding</keyword>
<evidence type="ECO:0000313" key="7">
    <source>
        <dbReference type="EMBL" id="KAG5593060.1"/>
    </source>
</evidence>
<dbReference type="PANTHER" id="PTHR31973">
    <property type="entry name" value="POLYPROTEIN, PUTATIVE-RELATED"/>
    <property type="match status" value="1"/>
</dbReference>
<dbReference type="SMART" id="SM00575">
    <property type="entry name" value="ZnF_PMZ"/>
    <property type="match status" value="1"/>
</dbReference>
<dbReference type="Proteomes" id="UP000824120">
    <property type="component" value="Chromosome 8"/>
</dbReference>
<evidence type="ECO:0000313" key="8">
    <source>
        <dbReference type="Proteomes" id="UP000824120"/>
    </source>
</evidence>
<dbReference type="GO" id="GO:0008270">
    <property type="term" value="F:zinc ion binding"/>
    <property type="evidence" value="ECO:0007669"/>
    <property type="project" value="UniProtKB-KW"/>
</dbReference>
<dbReference type="EMBL" id="JACXVP010000008">
    <property type="protein sequence ID" value="KAG5593060.1"/>
    <property type="molecule type" value="Genomic_DNA"/>
</dbReference>
<dbReference type="InterPro" id="IPR006564">
    <property type="entry name" value="Znf_PMZ"/>
</dbReference>
<keyword evidence="8" id="KW-1185">Reference proteome</keyword>
<dbReference type="PANTHER" id="PTHR31973:SF197">
    <property type="entry name" value="SWIM-TYPE DOMAIN-CONTAINING PROTEIN"/>
    <property type="match status" value="1"/>
</dbReference>
<feature type="domain" description="SWIM-type" evidence="6">
    <location>
        <begin position="482"/>
        <end position="514"/>
    </location>
</feature>
<feature type="region of interest" description="Disordered" evidence="5">
    <location>
        <begin position="608"/>
        <end position="705"/>
    </location>
</feature>
<proteinExistence type="predicted"/>
<evidence type="ECO:0000256" key="1">
    <source>
        <dbReference type="ARBA" id="ARBA00022723"/>
    </source>
</evidence>
<dbReference type="InterPro" id="IPR007527">
    <property type="entry name" value="Znf_SWIM"/>
</dbReference>
<organism evidence="7 8">
    <name type="scientific">Solanum commersonii</name>
    <name type="common">Commerson's wild potato</name>
    <name type="synonym">Commerson's nightshade</name>
    <dbReference type="NCBI Taxonomy" id="4109"/>
    <lineage>
        <taxon>Eukaryota</taxon>
        <taxon>Viridiplantae</taxon>
        <taxon>Streptophyta</taxon>
        <taxon>Embryophyta</taxon>
        <taxon>Tracheophyta</taxon>
        <taxon>Spermatophyta</taxon>
        <taxon>Magnoliopsida</taxon>
        <taxon>eudicotyledons</taxon>
        <taxon>Gunneridae</taxon>
        <taxon>Pentapetalae</taxon>
        <taxon>asterids</taxon>
        <taxon>lamiids</taxon>
        <taxon>Solanales</taxon>
        <taxon>Solanaceae</taxon>
        <taxon>Solanoideae</taxon>
        <taxon>Solaneae</taxon>
        <taxon>Solanum</taxon>
    </lineage>
</organism>
<evidence type="ECO:0000256" key="3">
    <source>
        <dbReference type="ARBA" id="ARBA00022833"/>
    </source>
</evidence>
<gene>
    <name evidence="7" type="ORF">H5410_043574</name>
</gene>
<name>A0A9J5Y146_SOLCO</name>
<evidence type="ECO:0000256" key="4">
    <source>
        <dbReference type="PROSITE-ProRule" id="PRU00325"/>
    </source>
</evidence>
<feature type="compositionally biased region" description="Polar residues" evidence="5">
    <location>
        <begin position="630"/>
        <end position="657"/>
    </location>
</feature>
<sequence length="792" mass="90215">MAEEYILVRFHHGGSFIKAPNLKYVGEGEIKVNPTDKDHFSLVELSCYAKDIGYASVGVSIQILNIVSHLKHGAFLDLFISHAVNRPILVEERVPFEFSSELGVVQNSENSINMGSRVALGEHPQLIAQQTSVHPQLIARDAATGSYVTEQEETTDIRDENVNAKKDDSDLPSNLDSCESELNVIPEEDDSELDEELKAFRTKRRKKIHQKKKRNVHVPTPEVELGEAGADKGFDDIIRLNKRDKYVGRLGGDEECYSSSDIDSDNSRDELDVLAQRDIDLPARRKSRQLRFDSDCQITIFELDMGLVPTIQELLPNAEHRRCARYMWSNWSINWKGEERRKQFWRCAKGSYEVKLKDELAKLAKPNEGIYGELLSYNKEFWCKAFFSTSSKCDIVENNMSEIFNSWIVGPRHKLIITMLEEIRHKIMNRHVDMGRFANTWITDVSPMARLILEENKDISKRYKVLWNGDSRFEISEGDTRFIVDQVRRTCTCRSWQLRGIPCPHAVCAFYHLDQESENEIESWYRHEVFLKAYQYSIQPSPNMKMWPESNNPSIEPPEVKPMPGRPRRCRRKQKDEPRKKYGKLSKKGVKMTCSRCHQLGHNKSACKSVTEATSSQSSRPAQPMAPPSNRASQNMNPPSMCTDTSAVKRSSQSQSTGRERGRGRGYFATNATGRGRGRDNDQPTNNGSTQPTTRTKKPKHSTGFRIYTDIQSGRTVLNPGITTSERVISPGTFKDASPTNIELGFKPYGLKWKGKNAWSTSQLQQLRTRRNLESSTQPSTSSIFQGNGNNM</sequence>